<organism evidence="3 4">
    <name type="scientific">Fusarium austroafricanum</name>
    <dbReference type="NCBI Taxonomy" id="2364996"/>
    <lineage>
        <taxon>Eukaryota</taxon>
        <taxon>Fungi</taxon>
        <taxon>Dikarya</taxon>
        <taxon>Ascomycota</taxon>
        <taxon>Pezizomycotina</taxon>
        <taxon>Sordariomycetes</taxon>
        <taxon>Hypocreomycetidae</taxon>
        <taxon>Hypocreales</taxon>
        <taxon>Nectriaceae</taxon>
        <taxon>Fusarium</taxon>
        <taxon>Fusarium concolor species complex</taxon>
    </lineage>
</organism>
<feature type="compositionally biased region" description="Polar residues" evidence="1">
    <location>
        <begin position="48"/>
        <end position="58"/>
    </location>
</feature>
<evidence type="ECO:0000256" key="1">
    <source>
        <dbReference type="SAM" id="MobiDB-lite"/>
    </source>
</evidence>
<keyword evidence="2" id="KW-0472">Membrane</keyword>
<feature type="transmembrane region" description="Helical" evidence="2">
    <location>
        <begin position="146"/>
        <end position="170"/>
    </location>
</feature>
<protein>
    <recommendedName>
        <fullName evidence="5">Mid2 domain-containing protein</fullName>
    </recommendedName>
</protein>
<keyword evidence="2" id="KW-1133">Transmembrane helix</keyword>
<dbReference type="EMBL" id="JAADJG010000395">
    <property type="protein sequence ID" value="KAF4447472.1"/>
    <property type="molecule type" value="Genomic_DNA"/>
</dbReference>
<evidence type="ECO:0000256" key="2">
    <source>
        <dbReference type="SAM" id="Phobius"/>
    </source>
</evidence>
<comment type="caution">
    <text evidence="3">The sequence shown here is derived from an EMBL/GenBank/DDBJ whole genome shotgun (WGS) entry which is preliminary data.</text>
</comment>
<reference evidence="3" key="1">
    <citation type="submission" date="2020-01" db="EMBL/GenBank/DDBJ databases">
        <title>Identification and distribution of gene clusters putatively required for synthesis of sphingolipid metabolism inhibitors in phylogenetically diverse species of the filamentous fungus Fusarium.</title>
        <authorList>
            <person name="Kim H.-S."/>
            <person name="Busman M."/>
            <person name="Brown D.W."/>
            <person name="Divon H."/>
            <person name="Uhlig S."/>
            <person name="Proctor R.H."/>
        </authorList>
    </citation>
    <scope>NUCLEOTIDE SEQUENCE</scope>
    <source>
        <strain evidence="3">NRRL 53441</strain>
    </source>
</reference>
<sequence length="188" mass="20293">MISRQSHTSPPPHRLPGMVLKPVPAERETSTIPLSNPIDKGTEPDDPNLTNVGASTRTKTSDDLNHEPTGSSLDIVKPVKTTSYHVRGLHSTFNTRSEGDIFSTLALTDPVPTSRTSTPYTTVQSSGDSLAKTANPSSQNALLTTFQWVGVAVGAISIISFVLVAVVILFQRRRARRPAESQNNQHQA</sequence>
<gene>
    <name evidence="3" type="ORF">F53441_8956</name>
</gene>
<evidence type="ECO:0008006" key="5">
    <source>
        <dbReference type="Google" id="ProtNLM"/>
    </source>
</evidence>
<feature type="region of interest" description="Disordered" evidence="1">
    <location>
        <begin position="1"/>
        <end position="72"/>
    </location>
</feature>
<accession>A0A8H4KA15</accession>
<evidence type="ECO:0000313" key="3">
    <source>
        <dbReference type="EMBL" id="KAF4447472.1"/>
    </source>
</evidence>
<dbReference type="AlphaFoldDB" id="A0A8H4KA15"/>
<evidence type="ECO:0000313" key="4">
    <source>
        <dbReference type="Proteomes" id="UP000605986"/>
    </source>
</evidence>
<proteinExistence type="predicted"/>
<name>A0A8H4KA15_9HYPO</name>
<keyword evidence="2" id="KW-0812">Transmembrane</keyword>
<dbReference type="Proteomes" id="UP000605986">
    <property type="component" value="Unassembled WGS sequence"/>
</dbReference>
<keyword evidence="4" id="KW-1185">Reference proteome</keyword>